<dbReference type="InterPro" id="IPR047109">
    <property type="entry name" value="CAD-like"/>
</dbReference>
<proteinExistence type="inferred from homology"/>
<accession>A0ABR2EQE2</accession>
<keyword evidence="2" id="KW-0479">Metal-binding</keyword>
<protein>
    <submittedName>
        <fullName evidence="5">Uncharacterized protein</fullName>
    </submittedName>
</protein>
<evidence type="ECO:0000313" key="5">
    <source>
        <dbReference type="EMBL" id="KAK8562876.1"/>
    </source>
</evidence>
<reference evidence="5 6" key="1">
    <citation type="journal article" date="2024" name="G3 (Bethesda)">
        <title>Genome assembly of Hibiscus sabdariffa L. provides insights into metabolisms of medicinal natural products.</title>
        <authorList>
            <person name="Kim T."/>
        </authorList>
    </citation>
    <scope>NUCLEOTIDE SEQUENCE [LARGE SCALE GENOMIC DNA]</scope>
    <source>
        <strain evidence="5">TK-2024</strain>
        <tissue evidence="5">Old leaves</tissue>
    </source>
</reference>
<keyword evidence="6" id="KW-1185">Reference proteome</keyword>
<comment type="caution">
    <text evidence="5">The sequence shown here is derived from an EMBL/GenBank/DDBJ whole genome shotgun (WGS) entry which is preliminary data.</text>
</comment>
<dbReference type="EMBL" id="JBBPBM010000012">
    <property type="protein sequence ID" value="KAK8562876.1"/>
    <property type="molecule type" value="Genomic_DNA"/>
</dbReference>
<sequence>MPMIPIFMIENGGFSFGVEIGRKEITGSFIGSMKETEELLASCKEKDLRSMIEVVKMDYINTAMERVEKNDLRYRNDVRLPRSSDG</sequence>
<evidence type="ECO:0000256" key="2">
    <source>
        <dbReference type="ARBA" id="ARBA00022723"/>
    </source>
</evidence>
<name>A0ABR2EQE2_9ROSI</name>
<evidence type="ECO:0000256" key="4">
    <source>
        <dbReference type="ARBA" id="ARBA00023002"/>
    </source>
</evidence>
<keyword evidence="4" id="KW-0560">Oxidoreductase</keyword>
<evidence type="ECO:0000256" key="3">
    <source>
        <dbReference type="ARBA" id="ARBA00022833"/>
    </source>
</evidence>
<dbReference type="PANTHER" id="PTHR42683">
    <property type="entry name" value="ALDEHYDE REDUCTASE"/>
    <property type="match status" value="1"/>
</dbReference>
<organism evidence="5 6">
    <name type="scientific">Hibiscus sabdariffa</name>
    <name type="common">roselle</name>
    <dbReference type="NCBI Taxonomy" id="183260"/>
    <lineage>
        <taxon>Eukaryota</taxon>
        <taxon>Viridiplantae</taxon>
        <taxon>Streptophyta</taxon>
        <taxon>Embryophyta</taxon>
        <taxon>Tracheophyta</taxon>
        <taxon>Spermatophyta</taxon>
        <taxon>Magnoliopsida</taxon>
        <taxon>eudicotyledons</taxon>
        <taxon>Gunneridae</taxon>
        <taxon>Pentapetalae</taxon>
        <taxon>rosids</taxon>
        <taxon>malvids</taxon>
        <taxon>Malvales</taxon>
        <taxon>Malvaceae</taxon>
        <taxon>Malvoideae</taxon>
        <taxon>Hibiscus</taxon>
    </lineage>
</organism>
<evidence type="ECO:0000256" key="1">
    <source>
        <dbReference type="ARBA" id="ARBA00008072"/>
    </source>
</evidence>
<evidence type="ECO:0000313" key="6">
    <source>
        <dbReference type="Proteomes" id="UP001472677"/>
    </source>
</evidence>
<gene>
    <name evidence="5" type="ORF">V6N12_010940</name>
</gene>
<keyword evidence="3" id="KW-0862">Zinc</keyword>
<dbReference type="Gene3D" id="3.40.50.720">
    <property type="entry name" value="NAD(P)-binding Rossmann-like Domain"/>
    <property type="match status" value="1"/>
</dbReference>
<comment type="similarity">
    <text evidence="1">Belongs to the zinc-containing alcohol dehydrogenase family.</text>
</comment>
<dbReference type="Gene3D" id="3.90.180.10">
    <property type="entry name" value="Medium-chain alcohol dehydrogenases, catalytic domain"/>
    <property type="match status" value="1"/>
</dbReference>
<dbReference type="Proteomes" id="UP001472677">
    <property type="component" value="Unassembled WGS sequence"/>
</dbReference>